<dbReference type="Proteomes" id="UP000279275">
    <property type="component" value="Unassembled WGS sequence"/>
</dbReference>
<sequence>MIEDPEEAIDIAHDESMNGRRVRIHRALPHFVHFMEDDDGHQIETDPDFYWIVDVFDEPIPQRFTETGKIREL</sequence>
<dbReference type="AlphaFoldDB" id="A0A3M2L4X5"/>
<evidence type="ECO:0000313" key="2">
    <source>
        <dbReference type="Proteomes" id="UP000279275"/>
    </source>
</evidence>
<proteinExistence type="predicted"/>
<gene>
    <name evidence="1" type="ORF">EBN03_12075</name>
</gene>
<protein>
    <submittedName>
        <fullName evidence="1">Uncharacterized protein</fullName>
    </submittedName>
</protein>
<name>A0A3M2L4X5_9NOCA</name>
<evidence type="ECO:0000313" key="1">
    <source>
        <dbReference type="EMBL" id="RMI32697.1"/>
    </source>
</evidence>
<keyword evidence="2" id="KW-1185">Reference proteome</keyword>
<accession>A0A3M2L4X5</accession>
<comment type="caution">
    <text evidence="1">The sequence shown here is derived from an EMBL/GenBank/DDBJ whole genome shotgun (WGS) entry which is preliminary data.</text>
</comment>
<reference evidence="1 2" key="1">
    <citation type="submission" date="2018-10" db="EMBL/GenBank/DDBJ databases">
        <title>Isolation from cow dung.</title>
        <authorList>
            <person name="Ling L."/>
        </authorList>
    </citation>
    <scope>NUCLEOTIDE SEQUENCE [LARGE SCALE GENOMIC DNA]</scope>
    <source>
        <strain evidence="1 2">NEAU-LL90</strain>
    </source>
</reference>
<organism evidence="1 2">
    <name type="scientific">Nocardia stercoris</name>
    <dbReference type="NCBI Taxonomy" id="2483361"/>
    <lineage>
        <taxon>Bacteria</taxon>
        <taxon>Bacillati</taxon>
        <taxon>Actinomycetota</taxon>
        <taxon>Actinomycetes</taxon>
        <taxon>Mycobacteriales</taxon>
        <taxon>Nocardiaceae</taxon>
        <taxon>Nocardia</taxon>
    </lineage>
</organism>
<dbReference type="EMBL" id="RFFH01000004">
    <property type="protein sequence ID" value="RMI32697.1"/>
    <property type="molecule type" value="Genomic_DNA"/>
</dbReference>